<name>A0A941FRE6_9BACI</name>
<comment type="caution">
    <text evidence="1">The sequence shown here is derived from an EMBL/GenBank/DDBJ whole genome shotgun (WGS) entry which is preliminary data.</text>
</comment>
<dbReference type="AlphaFoldDB" id="A0A941FRE6"/>
<accession>A0A941FRE6</accession>
<evidence type="ECO:0000313" key="2">
    <source>
        <dbReference type="Proteomes" id="UP000680045"/>
    </source>
</evidence>
<sequence length="70" mass="7844">MSSWGGDTYFTIHIYEKSGGSNILVDRLGFTKSSAGSPYTDTSYSVKKEINMGTKYGKIKTRKELRVQEV</sequence>
<evidence type="ECO:0000313" key="1">
    <source>
        <dbReference type="EMBL" id="MBR8644772.1"/>
    </source>
</evidence>
<reference evidence="1" key="1">
    <citation type="submission" date="2021-04" db="EMBL/GenBank/DDBJ databases">
        <title>Whole genome sequencing of Enterococci isolates from hospitalized patients.</title>
        <authorList>
            <person name="Ogoti B.M."/>
            <person name="Onyambu F.G."/>
        </authorList>
    </citation>
    <scope>NUCLEOTIDE SEQUENCE</scope>
    <source>
        <strain evidence="1">242</strain>
    </source>
</reference>
<gene>
    <name evidence="1" type="ORF">KEH51_11065</name>
</gene>
<proteinExistence type="predicted"/>
<dbReference type="Proteomes" id="UP000680045">
    <property type="component" value="Unassembled WGS sequence"/>
</dbReference>
<protein>
    <submittedName>
        <fullName evidence="1">Uncharacterized protein</fullName>
    </submittedName>
</protein>
<organism evidence="1 2">
    <name type="scientific">Peribacillus frigoritolerans</name>
    <dbReference type="NCBI Taxonomy" id="450367"/>
    <lineage>
        <taxon>Bacteria</taxon>
        <taxon>Bacillati</taxon>
        <taxon>Bacillota</taxon>
        <taxon>Bacilli</taxon>
        <taxon>Bacillales</taxon>
        <taxon>Bacillaceae</taxon>
        <taxon>Peribacillus</taxon>
    </lineage>
</organism>
<dbReference type="EMBL" id="JAGTPW010000016">
    <property type="protein sequence ID" value="MBR8644772.1"/>
    <property type="molecule type" value="Genomic_DNA"/>
</dbReference>